<protein>
    <recommendedName>
        <fullName evidence="4">Lipoprotein</fullName>
    </recommendedName>
</protein>
<name>A0A4U2PTQ7_9BACL</name>
<dbReference type="AlphaFoldDB" id="A0A4U2PTQ7"/>
<feature type="chain" id="PRO_5038765504" description="Lipoprotein" evidence="1">
    <location>
        <begin position="22"/>
        <end position="283"/>
    </location>
</feature>
<keyword evidence="1" id="KW-0732">Signal</keyword>
<dbReference type="EMBL" id="PNXQ01000016">
    <property type="protein sequence ID" value="TKH42009.1"/>
    <property type="molecule type" value="Genomic_DNA"/>
</dbReference>
<sequence length="283" mass="32017">MRWKRAWVMLVCMLLVMYSLSGCTLTEQQNAPEQIFKRAVAGIAGKEMLTFKGQAGVITKNGLLMNKQFAYHGKVSNHDELTMHWGSVAAFNKQSGYAALEQGVSGDRVTKERFLRMDGKWIAVTPGRIAMNGVGMLNRFNPIQEMEELNALNKTIRMEAGAARGTWVVRIEPESSSAKRWLKERLMKEMDAINPQLLQAHMKQNGKNQEVQQKLNRIWAQSREDMSSQLEHSEVQAVYHLTIDRQTGLPLKLSSECKIAHQKANGEGHEEALITRVAFEGYK</sequence>
<dbReference type="RefSeq" id="WP_137063638.1">
    <property type="nucleotide sequence ID" value="NZ_PNXQ01000016.1"/>
</dbReference>
<evidence type="ECO:0000256" key="1">
    <source>
        <dbReference type="SAM" id="SignalP"/>
    </source>
</evidence>
<dbReference type="Proteomes" id="UP000308114">
    <property type="component" value="Unassembled WGS sequence"/>
</dbReference>
<evidence type="ECO:0000313" key="2">
    <source>
        <dbReference type="EMBL" id="TKH42009.1"/>
    </source>
</evidence>
<comment type="caution">
    <text evidence="2">The sequence shown here is derived from an EMBL/GenBank/DDBJ whole genome shotgun (WGS) entry which is preliminary data.</text>
</comment>
<evidence type="ECO:0008006" key="4">
    <source>
        <dbReference type="Google" id="ProtNLM"/>
    </source>
</evidence>
<accession>A0A4U2PTQ7</accession>
<evidence type="ECO:0000313" key="3">
    <source>
        <dbReference type="Proteomes" id="UP000308114"/>
    </source>
</evidence>
<gene>
    <name evidence="2" type="ORF">C1I60_22160</name>
</gene>
<organism evidence="2 3">
    <name type="scientific">Paenibacillus terrae</name>
    <dbReference type="NCBI Taxonomy" id="159743"/>
    <lineage>
        <taxon>Bacteria</taxon>
        <taxon>Bacillati</taxon>
        <taxon>Bacillota</taxon>
        <taxon>Bacilli</taxon>
        <taxon>Bacillales</taxon>
        <taxon>Paenibacillaceae</taxon>
        <taxon>Paenibacillus</taxon>
    </lineage>
</organism>
<feature type="signal peptide" evidence="1">
    <location>
        <begin position="1"/>
        <end position="21"/>
    </location>
</feature>
<reference evidence="2 3" key="1">
    <citation type="submission" date="2018-01" db="EMBL/GenBank/DDBJ databases">
        <title>Bacillales members from the olive rhizosphere are effective biological control agents against Verticillium dahliae.</title>
        <authorList>
            <person name="Gomez-Lama C."/>
            <person name="Legarda G."/>
            <person name="Ruano-Rosa D."/>
            <person name="Pizarro-Tobias P."/>
            <person name="Valverde-Corredor A."/>
            <person name="Niqui J.L."/>
            <person name="Trivino J.C."/>
            <person name="Roca A."/>
            <person name="Mercado-Blanco J."/>
        </authorList>
    </citation>
    <scope>NUCLEOTIDE SEQUENCE [LARGE SCALE GENOMIC DNA]</scope>
    <source>
        <strain evidence="2 3">PIC167</strain>
    </source>
</reference>
<dbReference type="PROSITE" id="PS51257">
    <property type="entry name" value="PROKAR_LIPOPROTEIN"/>
    <property type="match status" value="1"/>
</dbReference>
<proteinExistence type="predicted"/>